<name>A0A6N1NLU4_9VIRU</name>
<evidence type="ECO:0000313" key="2">
    <source>
        <dbReference type="EMBL" id="QKU35494.1"/>
    </source>
</evidence>
<feature type="compositionally biased region" description="Basic and acidic residues" evidence="1">
    <location>
        <begin position="171"/>
        <end position="185"/>
    </location>
</feature>
<organism evidence="2">
    <name type="scientific">Tupanvirus soda lake</name>
    <dbReference type="NCBI Taxonomy" id="2126985"/>
    <lineage>
        <taxon>Viruses</taxon>
        <taxon>Varidnaviria</taxon>
        <taxon>Bamfordvirae</taxon>
        <taxon>Nucleocytoviricota</taxon>
        <taxon>Megaviricetes</taxon>
        <taxon>Imitervirales</taxon>
        <taxon>Mimiviridae</taxon>
        <taxon>Megamimivirinae</taxon>
        <taxon>Tupanvirus</taxon>
        <taxon>Tupanvirus salinum</taxon>
    </lineage>
</organism>
<dbReference type="RefSeq" id="YP_010782160.1">
    <property type="nucleotide sequence ID" value="NC_075039.1"/>
</dbReference>
<feature type="compositionally biased region" description="Acidic residues" evidence="1">
    <location>
        <begin position="370"/>
        <end position="380"/>
    </location>
</feature>
<accession>A0A6N1NLU4</accession>
<feature type="region of interest" description="Disordered" evidence="1">
    <location>
        <begin position="1"/>
        <end position="29"/>
    </location>
</feature>
<reference evidence="2" key="1">
    <citation type="submission" date="2017-01" db="EMBL/GenBank/DDBJ databases">
        <authorList>
            <person name="Assis F.L."/>
            <person name="Abrahao J.S."/>
            <person name="Silva L."/>
            <person name="Khalil J.B."/>
            <person name="Rodrigues R."/>
            <person name="Silva L.S."/>
            <person name="Arantes T."/>
            <person name="Boratto P."/>
            <person name="Andrade M."/>
            <person name="Kroon E.G."/>
            <person name="Ribeiro B."/>
            <person name="Bergier I."/>
            <person name="Seligmann H."/>
            <person name="Ghigo E."/>
            <person name="Colson P."/>
            <person name="Levasseur A."/>
            <person name="Raoult D."/>
            <person name="Scola B.L."/>
        </authorList>
    </citation>
    <scope>NUCLEOTIDE SEQUENCE</scope>
    <source>
        <strain evidence="2">Soda lake</strain>
    </source>
</reference>
<reference evidence="2" key="2">
    <citation type="journal article" date="2018" name="Nat. Commun.">
        <title>Tailed giant Tupanvirus possesses the most complete translational apparatus of the known virosphere.</title>
        <authorList>
            <person name="Abrahao J."/>
            <person name="Silva L."/>
            <person name="Silva L.S."/>
            <person name="Khalil J.Y.B."/>
            <person name="Rodrigues R."/>
            <person name="Arantes T."/>
            <person name="Assis F."/>
            <person name="Boratto P."/>
            <person name="Andrade M."/>
            <person name="Kroon E.G."/>
            <person name="Ribeiro B."/>
            <person name="Bergier I."/>
            <person name="Seligmann H."/>
            <person name="Ghigo E."/>
            <person name="Colson P."/>
            <person name="Levasseur A."/>
            <person name="Kroemer G."/>
            <person name="Raoult D."/>
            <person name="La Scola B."/>
        </authorList>
    </citation>
    <scope>NUCLEOTIDE SEQUENCE [LARGE SCALE GENOMIC DNA]</scope>
    <source>
        <strain evidence="2">Soda lake</strain>
    </source>
</reference>
<feature type="region of interest" description="Disordered" evidence="1">
    <location>
        <begin position="152"/>
        <end position="185"/>
    </location>
</feature>
<feature type="region of interest" description="Disordered" evidence="1">
    <location>
        <begin position="294"/>
        <end position="433"/>
    </location>
</feature>
<feature type="compositionally biased region" description="Basic residues" evidence="1">
    <location>
        <begin position="418"/>
        <end position="433"/>
    </location>
</feature>
<dbReference type="EMBL" id="KY523104">
    <property type="protein sequence ID" value="QKU35494.1"/>
    <property type="molecule type" value="Genomic_DNA"/>
</dbReference>
<proteinExistence type="predicted"/>
<protein>
    <submittedName>
        <fullName evidence="2">Uncharacterized protein</fullName>
    </submittedName>
</protein>
<feature type="compositionally biased region" description="Acidic residues" evidence="1">
    <location>
        <begin position="402"/>
        <end position="414"/>
    </location>
</feature>
<dbReference type="GeneID" id="80518924"/>
<sequence>MSKSGKAAKKNTATNNSEENSASASSSAAPVYRYKDVDFSNAEVSELNREGRQPLAYINYNDPVRNAQTKILVQTGKFKLTSHGIPQLDKEGTEDGYYPDDSKREFIKIPLDPDQPACVELRKHIQAADEWAGSEELKKKLFGKRAKEYQYQPSIKTPKKQTNDDDDDDDEPKKGKGKGKDSKPKKEYPIIDYVKMKFNVVSQGKGRVNMTKLKKVDGKTKTVIKADTITEIANEVKFLSDIRLVFYYNKIWANKTAAQGAQFIAYGLGFKVMAIEYTPSPNKGLNSAEIDFLSEEEDEDEEHQTTKKPSPKGGKQAQKLDDSDAEDNEEENEEDEEEDEKPKKGARGGKSKEDSGKGKGKGKSSKKVEDEDAEEDEEDDVPVKKPSPKKGASGKSKKPKDEDEDEDEEEEVEEEIKPKKRTGGKGKSSSRSK</sequence>
<feature type="compositionally biased region" description="Acidic residues" evidence="1">
    <location>
        <begin position="323"/>
        <end position="339"/>
    </location>
</feature>
<feature type="compositionally biased region" description="Low complexity" evidence="1">
    <location>
        <begin position="11"/>
        <end position="29"/>
    </location>
</feature>
<dbReference type="KEGG" id="vg:80518924"/>
<evidence type="ECO:0000256" key="1">
    <source>
        <dbReference type="SAM" id="MobiDB-lite"/>
    </source>
</evidence>